<keyword evidence="4" id="KW-0863">Zinc-finger</keyword>
<keyword evidence="8" id="KW-0804">Transcription</keyword>
<comment type="caution">
    <text evidence="11">The sequence shown here is derived from an EMBL/GenBank/DDBJ whole genome shotgun (WGS) entry which is preliminary data.</text>
</comment>
<sequence>EECPRCHTENSFVLLDGRYSCRVCNYEDQRRVEYEMDDECNFIDFNKSNRKMMTALQRSVRKSRIRTKGERKKKKETIPADLQIPRIPLRMYGKKYRRRKQPDEKDPPGDVLPRRHPEVETWKRISHRLSSFTQLLARTTRFLVMEKRASEDVKPVAMVIFRRLLASQGIAFSDREWTEVEEDRYIWEKRRYQTRTEIITVEEQRDHIASEIATQNEGLRTGAGVGEDGMWSMLMSDAVTENLQVQAAAPLGAVRMKKKRRQHKEPENIREMTDTSIDALVRGGVLSLNIELLVAISFLACSLVGSRVQMTDLVRWYREARISLPPHFLHDLVKIKYCDDGKMIQLECCTYERHFNFYLHECNSFLQRVMSATRIPRRKLSIRLDEVVASHLSHLNLPFSLMERALVVLARARVDTVDLSIDQADEEGKYCNENSCQFGMEEGRVHPMLSTAYRSPFVTLSTDTRAMAVILLVLRLTFGLRDDRTFQVTNPSRFFNVGTWLRQLRMRLRVYGGEEGETVVRESMRESFVDYDVEWNMELNRTDLVMNRTKLTYRQSPRASFPEGWKPLPKLDGDRFLYKDSLPFPEDGEKIRAKPSRVAMKTPLIYHGERVREEVEKEWRQMEKSREMREAVKLIGTNFKDLDIEEASEPLLSPTFSIWREWRKEEEEVTEEWKHLFPAAVNFEVSSLPRLSVSSLVRLNNMEEGRCMIGGGSGDVALSFVCAAPDLSRPHRFLIQTMSRLIVEAPSVIYAACSMLEKRMLRYQRCLSLVQNLESGGLVIVDDCAAPFSREGGLEGARLHLRRAAGEARNIIDIECIHTIEKRKVKRKEDEETRVTGNEVIQTDDENEIEKLDEEVGDQRSKSGERSGSEDESLVDEEIDEEEVERNDDEEAIGMNSMRDNLDEEGGEGEMSGDELEILEEEPEEKPCLRYKRAQDIYKPMIQKEYYLNFEYLWSILAMRLW</sequence>
<evidence type="ECO:0000256" key="6">
    <source>
        <dbReference type="ARBA" id="ARBA00023015"/>
    </source>
</evidence>
<evidence type="ECO:0000256" key="1">
    <source>
        <dbReference type="ARBA" id="ARBA00004604"/>
    </source>
</evidence>
<feature type="region of interest" description="Disordered" evidence="10">
    <location>
        <begin position="95"/>
        <end position="115"/>
    </location>
</feature>
<reference evidence="11" key="1">
    <citation type="submission" date="2023-10" db="EMBL/GenBank/DDBJ databases">
        <title>Genome assembly of Pristionchus species.</title>
        <authorList>
            <person name="Yoshida K."/>
            <person name="Sommer R.J."/>
        </authorList>
    </citation>
    <scope>NUCLEOTIDE SEQUENCE</scope>
    <source>
        <strain evidence="11">RS0144</strain>
    </source>
</reference>
<accession>A0AAV5UDD8</accession>
<evidence type="ECO:0000256" key="5">
    <source>
        <dbReference type="ARBA" id="ARBA00022833"/>
    </source>
</evidence>
<gene>
    <name evidence="11" type="ORF">PENTCL1PPCAC_27155</name>
</gene>
<keyword evidence="5" id="KW-0862">Zinc</keyword>
<dbReference type="PANTHER" id="PTHR31576:SF2">
    <property type="entry name" value="TATA BOX-BINDING PROTEIN-ASSOCIATED FACTOR RNA POLYMERASE I SUBUNIT B"/>
    <property type="match status" value="1"/>
</dbReference>
<keyword evidence="9" id="KW-0539">Nucleus</keyword>
<evidence type="ECO:0000256" key="9">
    <source>
        <dbReference type="ARBA" id="ARBA00023242"/>
    </source>
</evidence>
<feature type="compositionally biased region" description="Basic and acidic residues" evidence="10">
    <location>
        <begin position="101"/>
        <end position="115"/>
    </location>
</feature>
<keyword evidence="7" id="KW-0238">DNA-binding</keyword>
<keyword evidence="12" id="KW-1185">Reference proteome</keyword>
<feature type="compositionally biased region" description="Acidic residues" evidence="10">
    <location>
        <begin position="842"/>
        <end position="856"/>
    </location>
</feature>
<organism evidence="11 12">
    <name type="scientific">Pristionchus entomophagus</name>
    <dbReference type="NCBI Taxonomy" id="358040"/>
    <lineage>
        <taxon>Eukaryota</taxon>
        <taxon>Metazoa</taxon>
        <taxon>Ecdysozoa</taxon>
        <taxon>Nematoda</taxon>
        <taxon>Chromadorea</taxon>
        <taxon>Rhabditida</taxon>
        <taxon>Rhabditina</taxon>
        <taxon>Diplogasteromorpha</taxon>
        <taxon>Diplogasteroidea</taxon>
        <taxon>Neodiplogasteridae</taxon>
        <taxon>Pristionchus</taxon>
    </lineage>
</organism>
<evidence type="ECO:0000256" key="4">
    <source>
        <dbReference type="ARBA" id="ARBA00022771"/>
    </source>
</evidence>
<keyword evidence="6" id="KW-0805">Transcription regulation</keyword>
<dbReference type="GO" id="GO:0001164">
    <property type="term" value="F:RNA polymerase I core promoter sequence-specific DNA binding"/>
    <property type="evidence" value="ECO:0007669"/>
    <property type="project" value="InterPro"/>
</dbReference>
<comment type="subcellular location">
    <subcellularLocation>
        <location evidence="1">Nucleus</location>
        <location evidence="1">Nucleolus</location>
    </subcellularLocation>
</comment>
<evidence type="ECO:0000313" key="11">
    <source>
        <dbReference type="EMBL" id="GMT04981.1"/>
    </source>
</evidence>
<dbReference type="GO" id="GO:0070860">
    <property type="term" value="C:RNA polymerase I core factor complex"/>
    <property type="evidence" value="ECO:0007669"/>
    <property type="project" value="InterPro"/>
</dbReference>
<name>A0AAV5UDD8_9BILA</name>
<feature type="non-terminal residue" evidence="11">
    <location>
        <position position="1"/>
    </location>
</feature>
<evidence type="ECO:0000256" key="8">
    <source>
        <dbReference type="ARBA" id="ARBA00023163"/>
    </source>
</evidence>
<dbReference type="PANTHER" id="PTHR31576">
    <property type="entry name" value="TATA BOX-BINDING PROTEIN-ASSOCIATED FACTOR RNA POLYMERASE I SUBUNIT B"/>
    <property type="match status" value="1"/>
</dbReference>
<dbReference type="EMBL" id="BTSX01000006">
    <property type="protein sequence ID" value="GMT04981.1"/>
    <property type="molecule type" value="Genomic_DNA"/>
</dbReference>
<dbReference type="InterPro" id="IPR033599">
    <property type="entry name" value="TAF1B/Rrn7"/>
</dbReference>
<feature type="compositionally biased region" description="Acidic residues" evidence="10">
    <location>
        <begin position="902"/>
        <end position="924"/>
    </location>
</feature>
<evidence type="ECO:0000313" key="12">
    <source>
        <dbReference type="Proteomes" id="UP001432027"/>
    </source>
</evidence>
<feature type="region of interest" description="Disordered" evidence="10">
    <location>
        <begin position="827"/>
        <end position="925"/>
    </location>
</feature>
<keyword evidence="3" id="KW-0479">Metal-binding</keyword>
<evidence type="ECO:0000256" key="3">
    <source>
        <dbReference type="ARBA" id="ARBA00022723"/>
    </source>
</evidence>
<evidence type="ECO:0000256" key="2">
    <source>
        <dbReference type="ARBA" id="ARBA00006899"/>
    </source>
</evidence>
<evidence type="ECO:0008006" key="13">
    <source>
        <dbReference type="Google" id="ProtNLM"/>
    </source>
</evidence>
<dbReference type="GO" id="GO:0005668">
    <property type="term" value="C:RNA polymerase transcription factor SL1 complex"/>
    <property type="evidence" value="ECO:0007669"/>
    <property type="project" value="TreeGrafter"/>
</dbReference>
<evidence type="ECO:0000256" key="10">
    <source>
        <dbReference type="SAM" id="MobiDB-lite"/>
    </source>
</evidence>
<comment type="similarity">
    <text evidence="2">Belongs to the RRN7/TAF1B family.</text>
</comment>
<evidence type="ECO:0000256" key="7">
    <source>
        <dbReference type="ARBA" id="ARBA00023125"/>
    </source>
</evidence>
<dbReference type="GO" id="GO:0042790">
    <property type="term" value="P:nucleolar large rRNA transcription by RNA polymerase I"/>
    <property type="evidence" value="ECO:0007669"/>
    <property type="project" value="TreeGrafter"/>
</dbReference>
<proteinExistence type="inferred from homology"/>
<dbReference type="GO" id="GO:0008270">
    <property type="term" value="F:zinc ion binding"/>
    <property type="evidence" value="ECO:0007669"/>
    <property type="project" value="UniProtKB-KW"/>
</dbReference>
<protein>
    <recommendedName>
        <fullName evidence="13">TATA box-binding protein-associated factor RNA polymerase I subunit B</fullName>
    </recommendedName>
</protein>
<feature type="compositionally biased region" description="Basic and acidic residues" evidence="10">
    <location>
        <begin position="857"/>
        <end position="869"/>
    </location>
</feature>
<dbReference type="Proteomes" id="UP001432027">
    <property type="component" value="Unassembled WGS sequence"/>
</dbReference>
<feature type="compositionally biased region" description="Acidic residues" evidence="10">
    <location>
        <begin position="870"/>
        <end position="892"/>
    </location>
</feature>
<dbReference type="AlphaFoldDB" id="A0AAV5UDD8"/>